<evidence type="ECO:0000313" key="2">
    <source>
        <dbReference type="Proteomes" id="UP000703590"/>
    </source>
</evidence>
<keyword evidence="2" id="KW-1185">Reference proteome</keyword>
<organism evidence="1 2">
    <name type="scientific">Sulfurospirillum tamanense</name>
    <dbReference type="NCBI Taxonomy" id="2813362"/>
    <lineage>
        <taxon>Bacteria</taxon>
        <taxon>Pseudomonadati</taxon>
        <taxon>Campylobacterota</taxon>
        <taxon>Epsilonproteobacteria</taxon>
        <taxon>Campylobacterales</taxon>
        <taxon>Sulfurospirillaceae</taxon>
        <taxon>Sulfurospirillum</taxon>
    </lineage>
</organism>
<proteinExistence type="predicted"/>
<dbReference type="RefSeq" id="WP_205458640.1">
    <property type="nucleotide sequence ID" value="NZ_JAFHKK010000007.1"/>
</dbReference>
<comment type="caution">
    <text evidence="1">The sequence shown here is derived from an EMBL/GenBank/DDBJ whole genome shotgun (WGS) entry which is preliminary data.</text>
</comment>
<accession>A0ABS2WQY0</accession>
<gene>
    <name evidence="1" type="ORF">JWV37_04810</name>
</gene>
<protein>
    <submittedName>
        <fullName evidence="1">Cysteine permease</fullName>
    </submittedName>
</protein>
<reference evidence="2" key="2">
    <citation type="submission" date="2021-02" db="EMBL/GenBank/DDBJ databases">
        <title>Sulfurospirillum tamanensis sp. nov.</title>
        <authorList>
            <person name="Merkel A.Y."/>
        </authorList>
    </citation>
    <scope>NUCLEOTIDE SEQUENCE [LARGE SCALE GENOMIC DNA]</scope>
    <source>
        <strain evidence="2">T05b</strain>
    </source>
</reference>
<reference evidence="1 2" key="3">
    <citation type="submission" date="2021-02" db="EMBL/GenBank/DDBJ databases">
        <authorList>
            <person name="Merkel A.Y."/>
        </authorList>
    </citation>
    <scope>NUCLEOTIDE SEQUENCE [LARGE SCALE GENOMIC DNA]</scope>
    <source>
        <strain evidence="1 2">T05b</strain>
    </source>
</reference>
<sequence>MQTLTLSSNHFLDNFVLGAEFAAHAGISGNAYRYWKNGVAAKFEGSRTVFLRKDTIPAKHTKALTRCTCLDGLVLSQAFCAFTGLASSHLTQSNGSKLYEKLHVNTLMGIKFVNLKRFYDDLGLAYHYNIYIEKCHFFAPSPLEKKIKLTDTLCVGYY</sequence>
<name>A0ABS2WQY0_9BACT</name>
<dbReference type="Proteomes" id="UP000703590">
    <property type="component" value="Unassembled WGS sequence"/>
</dbReference>
<reference evidence="1 2" key="1">
    <citation type="submission" date="2021-02" db="EMBL/GenBank/DDBJ databases">
        <title>Sulfurospirillum tamanensis sp. nov.</title>
        <authorList>
            <person name="Frolova A."/>
            <person name="Merkel A."/>
            <person name="Slobodkin A."/>
        </authorList>
    </citation>
    <scope>NUCLEOTIDE SEQUENCE [LARGE SCALE GENOMIC DNA]</scope>
    <source>
        <strain evidence="1 2">T05b</strain>
    </source>
</reference>
<dbReference type="EMBL" id="JAFHKK010000007">
    <property type="protein sequence ID" value="MBN2964092.1"/>
    <property type="molecule type" value="Genomic_DNA"/>
</dbReference>
<evidence type="ECO:0000313" key="1">
    <source>
        <dbReference type="EMBL" id="MBN2964092.1"/>
    </source>
</evidence>